<feature type="transmembrane region" description="Helical" evidence="1">
    <location>
        <begin position="6"/>
        <end position="24"/>
    </location>
</feature>
<dbReference type="EMBL" id="DF968066">
    <property type="protein sequence ID" value="GAP03179.1"/>
    <property type="molecule type" value="Genomic_DNA"/>
</dbReference>
<evidence type="ECO:0000256" key="1">
    <source>
        <dbReference type="SAM" id="Phobius"/>
    </source>
</evidence>
<organism evidence="2 3">
    <name type="scientific">Fructobacillus pseudoficulneus</name>
    <dbReference type="NCBI Taxonomy" id="220714"/>
    <lineage>
        <taxon>Bacteria</taxon>
        <taxon>Bacillati</taxon>
        <taxon>Bacillota</taxon>
        <taxon>Bacilli</taxon>
        <taxon>Lactobacillales</taxon>
        <taxon>Lactobacillaceae</taxon>
        <taxon>Fructobacillus</taxon>
    </lineage>
</organism>
<evidence type="ECO:0000313" key="3">
    <source>
        <dbReference type="Proteomes" id="UP000061227"/>
    </source>
</evidence>
<keyword evidence="2" id="KW-0418">Kinase</keyword>
<keyword evidence="2" id="KW-0808">Transferase</keyword>
<accession>A0A3F3H9M0</accession>
<dbReference type="Proteomes" id="UP000061227">
    <property type="component" value="Unassembled WGS sequence"/>
</dbReference>
<gene>
    <name evidence="2" type="ORF">FPFC_041770</name>
</gene>
<name>A0A3F3H9M0_9LACO</name>
<dbReference type="GO" id="GO:0016301">
    <property type="term" value="F:kinase activity"/>
    <property type="evidence" value="ECO:0007669"/>
    <property type="project" value="UniProtKB-KW"/>
</dbReference>
<dbReference type="RefSeq" id="WP_059378615.1">
    <property type="nucleotide sequence ID" value="NZ_DF968066.1"/>
</dbReference>
<proteinExistence type="predicted"/>
<feature type="transmembrane region" description="Helical" evidence="1">
    <location>
        <begin position="62"/>
        <end position="78"/>
    </location>
</feature>
<protein>
    <submittedName>
        <fullName evidence="2">Histidine kinase</fullName>
    </submittedName>
</protein>
<keyword evidence="1" id="KW-0812">Transmembrane</keyword>
<keyword evidence="3" id="KW-1185">Reference proteome</keyword>
<feature type="transmembrane region" description="Helical" evidence="1">
    <location>
        <begin position="36"/>
        <end position="56"/>
    </location>
</feature>
<keyword evidence="1" id="KW-1133">Transmembrane helix</keyword>
<dbReference type="OrthoDB" id="2507686at2"/>
<reference evidence="2 3" key="1">
    <citation type="journal article" date="2015" name="BMC Genomics">
        <title>Comparative genomics of Fructobacillus spp. and Leuconostoc spp. reveals niche-specific evolution of Fructobacillus spp.</title>
        <authorList>
            <person name="Endo A."/>
            <person name="Tanizawa Y."/>
            <person name="Tanaka N."/>
            <person name="Maeno S."/>
            <person name="Kumar H."/>
            <person name="Shiwa Y."/>
            <person name="Okada S."/>
            <person name="Yoshikawa H."/>
            <person name="Dicks L."/>
            <person name="Nakagawa J."/>
            <person name="Arita M."/>
        </authorList>
    </citation>
    <scope>NUCLEOTIDE SEQUENCE [LARGE SCALE GENOMIC DNA]</scope>
    <source>
        <strain evidence="2 3">DSM 15468</strain>
    </source>
</reference>
<dbReference type="STRING" id="220714.SAMN05660469_0769"/>
<evidence type="ECO:0000313" key="2">
    <source>
        <dbReference type="EMBL" id="GAP03179.1"/>
    </source>
</evidence>
<keyword evidence="1" id="KW-0472">Membrane</keyword>
<dbReference type="AlphaFoldDB" id="A0A3F3H9M0"/>
<sequence length="84" mass="9565">MSWLYNFVILFIFVWITFVPVRRIQKIQKQSSRRKLALAFGGSYIVVGLIITAVSSLKGQDWYTFGGFLIGAGAVMIFQTRSKQ</sequence>